<dbReference type="GO" id="GO:0005737">
    <property type="term" value="C:cytoplasm"/>
    <property type="evidence" value="ECO:0007669"/>
    <property type="project" value="UniProtKB-ARBA"/>
</dbReference>
<feature type="region of interest" description="Disordered" evidence="5">
    <location>
        <begin position="1615"/>
        <end position="1636"/>
    </location>
</feature>
<accession>B3LW82</accession>
<feature type="compositionally biased region" description="Basic and acidic residues" evidence="5">
    <location>
        <begin position="1516"/>
        <end position="1530"/>
    </location>
</feature>
<feature type="region of interest" description="Disordered" evidence="5">
    <location>
        <begin position="1514"/>
        <end position="1544"/>
    </location>
</feature>
<feature type="compositionally biased region" description="Polar residues" evidence="5">
    <location>
        <begin position="1621"/>
        <end position="1635"/>
    </location>
</feature>
<dbReference type="SMART" id="SM00184">
    <property type="entry name" value="RING"/>
    <property type="match status" value="1"/>
</dbReference>
<sequence>MGDESYVKHFDRKFVASNLKELLTCPKCYNSYTYSCFKNPAESHRPFLLPCGHNLCERCIWHNRHDLKCIVCLEPAPPMLKAKDPATKTGVRVRDFYDLNYHVLGETFSLSHPRKNVSGSAAYSSMDTVNNSMTASPGLSEVVQKRKCSECNFNTAPGECRKCDAFFCNHCFEMVHRHSRVLKSHMFQKFKSDNKTYRCNGFRVGNDFFPVPSDMKCKNHSLLRNSWCVNCRIRVCEECPSLHHKGHNVHPLTDLNLRYIGDIPAALTALNTALKYMQNGQKTLRATKIEQSRYASEAIAIMSKHFCHLHGLLQVAELQVIEKLRESSLPSQLQLNEAMGKLRGYESVILKFKQILESGLDTPCRVPGNVDMEDLLKMIYESLEKIPTTVEISLHKGSPYRMAPSSIDLTNLIDSSMKCHFVDPNIRIVLNTDFHRPQYLPITMGERSFSQSSVSEKENIRKFSMATSQRNLNRGSQLSMTTLNRRERNTKDYQSSISSIVDGSQPNDHYIVNTFSALDITNQNAAASSSRNVGGKNNDDWQKPGSLVKLLFIKSPDDFYIQSVHVAQRVRDELEQYAQRLHYKSSTAPSVIEMGERYITYYQEKDCFYRGMVRMKLDKDTYQVYLPDMGYYMDVHNSNFRNLPSSLAHIPYAAVRCSLKDLAPISEGTTWDSPAIEFLKFVVQNKQVKLLEIRHLSVDRCEVDIVIKNNNTDISVRESFLYSGLARSRSGKGSVAGRNAPPNLQLPKFRLQYGDMFMIQMLHVEHPQEFYITRHNRERQRFTQNINLQEFMTRMNNIKLENIFLGRVLLACAVQSNGIWKRARIEKILSEGYVIIRLVDEGTTQEVYWDQLFVLPETFWSPEMAIKCCLADVETRPETDYTWTPEAINYFKQLTSNPKLYVDVLFHSVDLAYVALNYSRNVAGESTTMNIGVQMVAQGHCTSSGESSKVIKPSNLARSQRLDVDTRKFMEQQKVKAVELSPFERPDEKERNRRIEVNVIYVRKPDEFYVTLPHFHPAIEDFQKKVQAEAAAMYRDQFPRTNWQIGEMCYVRVVAQSDQDLLWHRGLITQVYAPEGDSELTRYQVQLRDLGELVENVTSTCLANIDEATMRISNSAKRCHLFGIRPAGDGWTSDAIKFFKKEVQAYDRLHVIGKGYTDNSLSVILCGSRTVISGPFSPARTEFVDINMRLVLEGLAEKSQDYDEAMQGNVSIPSAASASDTSDIRAMQNLMDKIDKKVLSKNRAEESPRLHGGFQHNEDMPALELLLDLGTSKRTTGQKAPPAAWTTPRPCEKTIFTGIASNVSYEGNIFLSLATDKTFLEHMRGLLVKVYLPMMEKQQERSTSFSYEVGQPVLVTYHMDNLIYRGIVQRLKNDTDQYTVYYVDYGNMEQVTAFEMLPYAPFPQLHAMCWQVSVHGVKPKRVKYSIKEMDTIHQLVVMKLSSIHVIERNGGETNKIPSCEIKVNNQDLATFMKQCGMAVDANPQIPNPHSISMKSALEEFKVFDELDNLATGIDSKSVKKETPTQRKDETISTNQPPPAKRKYVVNSREVDRFESDQDFDCQEAAQEMNNNMNYRHPVMGNIYPETETINSDEDDDSGSSNNEDGVDVVVEEDISDASDSQMKPSNLPSVGSATKQLKRRIEFHQADMSQQVGFSPLDTSTVRSFYQAGSSFKTHHLPTGVNQFMCTVDNILSPTELQISPCLSEFTKHDISLLQETSALINMAEPLLPKLGDLCLAKYSKDKKWYRGTIEEVQPSTHHATVFYIDFHDTESVPYDDLKVMPEQLRMFPLRSFRVKLHNMKWNRNFNDKSVVQSLKACFCKYTELFARVHYPKNYHANRSVQSDEGYDLIEVDLFESNKQQKLVYQALINDRMFTKKK</sequence>
<keyword evidence="3" id="KW-0862">Zinc</keyword>
<organism evidence="9 10">
    <name type="scientific">Drosophila ananassae</name>
    <name type="common">Fruit fly</name>
    <dbReference type="NCBI Taxonomy" id="7217"/>
    <lineage>
        <taxon>Eukaryota</taxon>
        <taxon>Metazoa</taxon>
        <taxon>Ecdysozoa</taxon>
        <taxon>Arthropoda</taxon>
        <taxon>Hexapoda</taxon>
        <taxon>Insecta</taxon>
        <taxon>Pterygota</taxon>
        <taxon>Neoptera</taxon>
        <taxon>Endopterygota</taxon>
        <taxon>Diptera</taxon>
        <taxon>Brachycera</taxon>
        <taxon>Muscomorpha</taxon>
        <taxon>Ephydroidea</taxon>
        <taxon>Drosophilidae</taxon>
        <taxon>Drosophila</taxon>
        <taxon>Sophophora</taxon>
    </lineage>
</organism>
<dbReference type="SUPFAM" id="SSF57845">
    <property type="entry name" value="B-box zinc-binding domain"/>
    <property type="match status" value="1"/>
</dbReference>
<evidence type="ECO:0000313" key="9">
    <source>
        <dbReference type="EMBL" id="EDV42660.2"/>
    </source>
</evidence>
<dbReference type="Gene3D" id="2.30.30.140">
    <property type="match status" value="5"/>
</dbReference>
<dbReference type="CDD" id="cd20379">
    <property type="entry name" value="Tudor_dTUD-like"/>
    <property type="match status" value="1"/>
</dbReference>
<dbReference type="Gene3D" id="3.30.40.10">
    <property type="entry name" value="Zinc/RING finger domain, C3HC4 (zinc finger)"/>
    <property type="match status" value="1"/>
</dbReference>
<evidence type="ECO:0000256" key="3">
    <source>
        <dbReference type="ARBA" id="ARBA00022833"/>
    </source>
</evidence>
<evidence type="ECO:0000256" key="2">
    <source>
        <dbReference type="ARBA" id="ARBA00022771"/>
    </source>
</evidence>
<evidence type="ECO:0000256" key="5">
    <source>
        <dbReference type="SAM" id="MobiDB-lite"/>
    </source>
</evidence>
<dbReference type="SUPFAM" id="SSF63748">
    <property type="entry name" value="Tudor/PWWP/MBT"/>
    <property type="match status" value="5"/>
</dbReference>
<dbReference type="Proteomes" id="UP000007801">
    <property type="component" value="Unassembled WGS sequence"/>
</dbReference>
<evidence type="ECO:0000259" key="8">
    <source>
        <dbReference type="PROSITE" id="PS50304"/>
    </source>
</evidence>
<dbReference type="eggNOG" id="KOG2039">
    <property type="taxonomic scope" value="Eukaryota"/>
</dbReference>
<reference evidence="9 10" key="1">
    <citation type="journal article" date="2007" name="Nature">
        <title>Evolution of genes and genomes on the Drosophila phylogeny.</title>
        <authorList>
            <consortium name="Drosophila 12 Genomes Consortium"/>
            <person name="Clark A.G."/>
            <person name="Eisen M.B."/>
            <person name="Smith D.R."/>
            <person name="Bergman C.M."/>
            <person name="Oliver B."/>
            <person name="Markow T.A."/>
            <person name="Kaufman T.C."/>
            <person name="Kellis M."/>
            <person name="Gelbart W."/>
            <person name="Iyer V.N."/>
            <person name="Pollard D.A."/>
            <person name="Sackton T.B."/>
            <person name="Larracuente A.M."/>
            <person name="Singh N.D."/>
            <person name="Abad J.P."/>
            <person name="Abt D.N."/>
            <person name="Adryan B."/>
            <person name="Aguade M."/>
            <person name="Akashi H."/>
            <person name="Anderson W.W."/>
            <person name="Aquadro C.F."/>
            <person name="Ardell D.H."/>
            <person name="Arguello R."/>
            <person name="Artieri C.G."/>
            <person name="Barbash D.A."/>
            <person name="Barker D."/>
            <person name="Barsanti P."/>
            <person name="Batterham P."/>
            <person name="Batzoglou S."/>
            <person name="Begun D."/>
            <person name="Bhutkar A."/>
            <person name="Blanco E."/>
            <person name="Bosak S.A."/>
            <person name="Bradley R.K."/>
            <person name="Brand A.D."/>
            <person name="Brent M.R."/>
            <person name="Brooks A.N."/>
            <person name="Brown R.H."/>
            <person name="Butlin R.K."/>
            <person name="Caggese C."/>
            <person name="Calvi B.R."/>
            <person name="Bernardo de Carvalho A."/>
            <person name="Caspi A."/>
            <person name="Castrezana S."/>
            <person name="Celniker S.E."/>
            <person name="Chang J.L."/>
            <person name="Chapple C."/>
            <person name="Chatterji S."/>
            <person name="Chinwalla A."/>
            <person name="Civetta A."/>
            <person name="Clifton S.W."/>
            <person name="Comeron J.M."/>
            <person name="Costello J.C."/>
            <person name="Coyne J.A."/>
            <person name="Daub J."/>
            <person name="David R.G."/>
            <person name="Delcher A.L."/>
            <person name="Delehaunty K."/>
            <person name="Do C.B."/>
            <person name="Ebling H."/>
            <person name="Edwards K."/>
            <person name="Eickbush T."/>
            <person name="Evans J.D."/>
            <person name="Filipski A."/>
            <person name="Findeiss S."/>
            <person name="Freyhult E."/>
            <person name="Fulton L."/>
            <person name="Fulton R."/>
            <person name="Garcia A.C."/>
            <person name="Gardiner A."/>
            <person name="Garfield D.A."/>
            <person name="Garvin B.E."/>
            <person name="Gibson G."/>
            <person name="Gilbert D."/>
            <person name="Gnerre S."/>
            <person name="Godfrey J."/>
            <person name="Good R."/>
            <person name="Gotea V."/>
            <person name="Gravely B."/>
            <person name="Greenberg A.J."/>
            <person name="Griffiths-Jones S."/>
            <person name="Gross S."/>
            <person name="Guigo R."/>
            <person name="Gustafson E.A."/>
            <person name="Haerty W."/>
            <person name="Hahn M.W."/>
            <person name="Halligan D.L."/>
            <person name="Halpern A.L."/>
            <person name="Halter G.M."/>
            <person name="Han M.V."/>
            <person name="Heger A."/>
            <person name="Hillier L."/>
            <person name="Hinrichs A.S."/>
            <person name="Holmes I."/>
            <person name="Hoskins R.A."/>
            <person name="Hubisz M.J."/>
            <person name="Hultmark D."/>
            <person name="Huntley M.A."/>
            <person name="Jaffe D.B."/>
            <person name="Jagadeeshan S."/>
            <person name="Jeck W.R."/>
            <person name="Johnson J."/>
            <person name="Jones C.D."/>
            <person name="Jordan W.C."/>
            <person name="Karpen G.H."/>
            <person name="Kataoka E."/>
            <person name="Keightley P.D."/>
            <person name="Kheradpour P."/>
            <person name="Kirkness E.F."/>
            <person name="Koerich L.B."/>
            <person name="Kristiansen K."/>
            <person name="Kudrna D."/>
            <person name="Kulathinal R.J."/>
            <person name="Kumar S."/>
            <person name="Kwok R."/>
            <person name="Lander E."/>
            <person name="Langley C.H."/>
            <person name="Lapoint R."/>
            <person name="Lazzaro B.P."/>
            <person name="Lee S.J."/>
            <person name="Levesque L."/>
            <person name="Li R."/>
            <person name="Lin C.F."/>
            <person name="Lin M.F."/>
            <person name="Lindblad-Toh K."/>
            <person name="Llopart A."/>
            <person name="Long M."/>
            <person name="Low L."/>
            <person name="Lozovsky E."/>
            <person name="Lu J."/>
            <person name="Luo M."/>
            <person name="Machado C.A."/>
            <person name="Makalowski W."/>
            <person name="Marzo M."/>
            <person name="Matsuda M."/>
            <person name="Matzkin L."/>
            <person name="McAllister B."/>
            <person name="McBride C.S."/>
            <person name="McKernan B."/>
            <person name="McKernan K."/>
            <person name="Mendez-Lago M."/>
            <person name="Minx P."/>
            <person name="Mollenhauer M.U."/>
            <person name="Montooth K."/>
            <person name="Mount S.M."/>
            <person name="Mu X."/>
            <person name="Myers E."/>
            <person name="Negre B."/>
            <person name="Newfeld S."/>
            <person name="Nielsen R."/>
            <person name="Noor M.A."/>
            <person name="O'Grady P."/>
            <person name="Pachter L."/>
            <person name="Papaceit M."/>
            <person name="Parisi M.J."/>
            <person name="Parisi M."/>
            <person name="Parts L."/>
            <person name="Pedersen J.S."/>
            <person name="Pesole G."/>
            <person name="Phillippy A.M."/>
            <person name="Ponting C.P."/>
            <person name="Pop M."/>
            <person name="Porcelli D."/>
            <person name="Powell J.R."/>
            <person name="Prohaska S."/>
            <person name="Pruitt K."/>
            <person name="Puig M."/>
            <person name="Quesneville H."/>
            <person name="Ram K.R."/>
            <person name="Rand D."/>
            <person name="Rasmussen M.D."/>
            <person name="Reed L.K."/>
            <person name="Reenan R."/>
            <person name="Reily A."/>
            <person name="Remington K.A."/>
            <person name="Rieger T.T."/>
            <person name="Ritchie M.G."/>
            <person name="Robin C."/>
            <person name="Rogers Y.H."/>
            <person name="Rohde C."/>
            <person name="Rozas J."/>
            <person name="Rubenfield M.J."/>
            <person name="Ruiz A."/>
            <person name="Russo S."/>
            <person name="Salzberg S.L."/>
            <person name="Sanchez-Gracia A."/>
            <person name="Saranga D.J."/>
            <person name="Sato H."/>
            <person name="Schaeffer S.W."/>
            <person name="Schatz M.C."/>
            <person name="Schlenke T."/>
            <person name="Schwartz R."/>
            <person name="Segarra C."/>
            <person name="Singh R.S."/>
            <person name="Sirot L."/>
            <person name="Sirota M."/>
            <person name="Sisneros N.B."/>
            <person name="Smith C.D."/>
            <person name="Smith T.F."/>
            <person name="Spieth J."/>
            <person name="Stage D.E."/>
            <person name="Stark A."/>
            <person name="Stephan W."/>
            <person name="Strausberg R.L."/>
            <person name="Strempel S."/>
            <person name="Sturgill D."/>
            <person name="Sutton G."/>
            <person name="Sutton G.G."/>
            <person name="Tao W."/>
            <person name="Teichmann S."/>
            <person name="Tobari Y.N."/>
            <person name="Tomimura Y."/>
            <person name="Tsolas J.M."/>
            <person name="Valente V.L."/>
            <person name="Venter E."/>
            <person name="Venter J.C."/>
            <person name="Vicario S."/>
            <person name="Vieira F.G."/>
            <person name="Vilella A.J."/>
            <person name="Villasante A."/>
            <person name="Walenz B."/>
            <person name="Wang J."/>
            <person name="Wasserman M."/>
            <person name="Watts T."/>
            <person name="Wilson D."/>
            <person name="Wilson R.K."/>
            <person name="Wing R.A."/>
            <person name="Wolfner M.F."/>
            <person name="Wong A."/>
            <person name="Wong G.K."/>
            <person name="Wu C.I."/>
            <person name="Wu G."/>
            <person name="Yamamoto D."/>
            <person name="Yang H.P."/>
            <person name="Yang S.P."/>
            <person name="Yorke J.A."/>
            <person name="Yoshida K."/>
            <person name="Zdobnov E."/>
            <person name="Zhang P."/>
            <person name="Zhang Y."/>
            <person name="Zimin A.V."/>
            <person name="Baldwin J."/>
            <person name="Abdouelleil A."/>
            <person name="Abdulkadir J."/>
            <person name="Abebe A."/>
            <person name="Abera B."/>
            <person name="Abreu J."/>
            <person name="Acer S.C."/>
            <person name="Aftuck L."/>
            <person name="Alexander A."/>
            <person name="An P."/>
            <person name="Anderson E."/>
            <person name="Anderson S."/>
            <person name="Arachi H."/>
            <person name="Azer M."/>
            <person name="Bachantsang P."/>
            <person name="Barry A."/>
            <person name="Bayul T."/>
            <person name="Berlin A."/>
            <person name="Bessette D."/>
            <person name="Bloom T."/>
            <person name="Blye J."/>
            <person name="Boguslavskiy L."/>
            <person name="Bonnet C."/>
            <person name="Boukhgalter B."/>
            <person name="Bourzgui I."/>
            <person name="Brown A."/>
            <person name="Cahill P."/>
            <person name="Channer S."/>
            <person name="Cheshatsang Y."/>
            <person name="Chuda L."/>
            <person name="Citroen M."/>
            <person name="Collymore A."/>
            <person name="Cooke P."/>
            <person name="Costello M."/>
            <person name="D'Aco K."/>
            <person name="Daza R."/>
            <person name="De Haan G."/>
            <person name="DeGray S."/>
            <person name="DeMaso C."/>
            <person name="Dhargay N."/>
            <person name="Dooley K."/>
            <person name="Dooley E."/>
            <person name="Doricent M."/>
            <person name="Dorje P."/>
            <person name="Dorjee K."/>
            <person name="Dupes A."/>
            <person name="Elong R."/>
            <person name="Falk J."/>
            <person name="Farina A."/>
            <person name="Faro S."/>
            <person name="Ferguson D."/>
            <person name="Fisher S."/>
            <person name="Foley C.D."/>
            <person name="Franke A."/>
            <person name="Friedrich D."/>
            <person name="Gadbois L."/>
            <person name="Gearin G."/>
            <person name="Gearin C.R."/>
            <person name="Giannoukos G."/>
            <person name="Goode T."/>
            <person name="Graham J."/>
            <person name="Grandbois E."/>
            <person name="Grewal S."/>
            <person name="Gyaltsen K."/>
            <person name="Hafez N."/>
            <person name="Hagos B."/>
            <person name="Hall J."/>
            <person name="Henson C."/>
            <person name="Hollinger A."/>
            <person name="Honan T."/>
            <person name="Huard M.D."/>
            <person name="Hughes L."/>
            <person name="Hurhula B."/>
            <person name="Husby M.E."/>
            <person name="Kamat A."/>
            <person name="Kanga B."/>
            <person name="Kashin S."/>
            <person name="Khazanovich D."/>
            <person name="Kisner P."/>
            <person name="Lance K."/>
            <person name="Lara M."/>
            <person name="Lee W."/>
            <person name="Lennon N."/>
            <person name="Letendre F."/>
            <person name="LeVine R."/>
            <person name="Lipovsky A."/>
            <person name="Liu X."/>
            <person name="Liu J."/>
            <person name="Liu S."/>
            <person name="Lokyitsang T."/>
            <person name="Lokyitsang Y."/>
            <person name="Lubonja R."/>
            <person name="Lui A."/>
            <person name="MacDonald P."/>
            <person name="Magnisalis V."/>
            <person name="Maru K."/>
            <person name="Matthews C."/>
            <person name="McCusker W."/>
            <person name="McDonough S."/>
            <person name="Mehta T."/>
            <person name="Meldrim J."/>
            <person name="Meneus L."/>
            <person name="Mihai O."/>
            <person name="Mihalev A."/>
            <person name="Mihova T."/>
            <person name="Mittelman R."/>
            <person name="Mlenga V."/>
            <person name="Montmayeur A."/>
            <person name="Mulrain L."/>
            <person name="Navidi A."/>
            <person name="Naylor J."/>
            <person name="Negash T."/>
            <person name="Nguyen T."/>
            <person name="Nguyen N."/>
            <person name="Nicol R."/>
            <person name="Norbu C."/>
            <person name="Norbu N."/>
            <person name="Novod N."/>
            <person name="O'Neill B."/>
            <person name="Osman S."/>
            <person name="Markiewicz E."/>
            <person name="Oyono O.L."/>
            <person name="Patti C."/>
            <person name="Phunkhang P."/>
            <person name="Pierre F."/>
            <person name="Priest M."/>
            <person name="Raghuraman S."/>
            <person name="Rege F."/>
            <person name="Reyes R."/>
            <person name="Rise C."/>
            <person name="Rogov P."/>
            <person name="Ross K."/>
            <person name="Ryan E."/>
            <person name="Settipalli S."/>
            <person name="Shea T."/>
            <person name="Sherpa N."/>
            <person name="Shi L."/>
            <person name="Shih D."/>
            <person name="Sparrow T."/>
            <person name="Spaulding J."/>
            <person name="Stalker J."/>
            <person name="Stange-Thomann N."/>
            <person name="Stavropoulos S."/>
            <person name="Stone C."/>
            <person name="Strader C."/>
            <person name="Tesfaye S."/>
            <person name="Thomson T."/>
            <person name="Thoulutsang Y."/>
            <person name="Thoulutsang D."/>
            <person name="Topham K."/>
            <person name="Topping I."/>
            <person name="Tsamla T."/>
            <person name="Vassiliev H."/>
            <person name="Vo A."/>
            <person name="Wangchuk T."/>
            <person name="Wangdi T."/>
            <person name="Weiand M."/>
            <person name="Wilkinson J."/>
            <person name="Wilson A."/>
            <person name="Yadav S."/>
            <person name="Young G."/>
            <person name="Yu Q."/>
            <person name="Zembek L."/>
            <person name="Zhong D."/>
            <person name="Zimmer A."/>
            <person name="Zwirko Z."/>
            <person name="Jaffe D.B."/>
            <person name="Alvarez P."/>
            <person name="Brockman W."/>
            <person name="Butler J."/>
            <person name="Chin C."/>
            <person name="Gnerre S."/>
            <person name="Grabherr M."/>
            <person name="Kleber M."/>
            <person name="Mauceli E."/>
            <person name="MacCallum I."/>
        </authorList>
    </citation>
    <scope>NUCLEOTIDE SEQUENCE [LARGE SCALE GENOMIC DNA]</scope>
    <source>
        <strain evidence="10">Tucson 14024-0371.13</strain>
    </source>
</reference>
<dbReference type="PROSITE" id="PS50304">
    <property type="entry name" value="TUDOR"/>
    <property type="match status" value="2"/>
</dbReference>
<dbReference type="SMART" id="SM00333">
    <property type="entry name" value="TUDOR"/>
    <property type="match status" value="5"/>
</dbReference>
<dbReference type="InterPro" id="IPR000315">
    <property type="entry name" value="Znf_B-box"/>
</dbReference>
<dbReference type="Gene3D" id="2.40.50.90">
    <property type="match status" value="3"/>
</dbReference>
<evidence type="ECO:0008006" key="11">
    <source>
        <dbReference type="Google" id="ProtNLM"/>
    </source>
</evidence>
<feature type="region of interest" description="Disordered" evidence="5">
    <location>
        <begin position="1585"/>
        <end position="1604"/>
    </location>
</feature>
<feature type="domain" description="Tudor" evidence="8">
    <location>
        <begin position="1728"/>
        <end position="1788"/>
    </location>
</feature>
<feature type="domain" description="B box-type" evidence="7">
    <location>
        <begin position="143"/>
        <end position="190"/>
    </location>
</feature>
<dbReference type="FunCoup" id="B3LW82">
    <property type="interactions" value="3"/>
</dbReference>
<dbReference type="InterPro" id="IPR035437">
    <property type="entry name" value="SNase_OB-fold_sf"/>
</dbReference>
<evidence type="ECO:0000313" key="10">
    <source>
        <dbReference type="Proteomes" id="UP000007801"/>
    </source>
</evidence>
<dbReference type="PANTHER" id="PTHR16442:SF1">
    <property type="entry name" value="RING FINGER PROTEIN 17"/>
    <property type="match status" value="1"/>
</dbReference>
<dbReference type="OrthoDB" id="5800423at2759"/>
<dbReference type="Pfam" id="PF00567">
    <property type="entry name" value="TUDOR"/>
    <property type="match status" value="4"/>
</dbReference>
<dbReference type="InterPro" id="IPR002999">
    <property type="entry name" value="Tudor"/>
</dbReference>
<gene>
    <name evidence="9" type="primary">Dana\GF16911</name>
    <name evidence="9" type="synonym">dana_GLEANR_18177</name>
    <name evidence="9" type="ORF">GF16911</name>
</gene>
<dbReference type="InterPro" id="IPR013083">
    <property type="entry name" value="Znf_RING/FYVE/PHD"/>
</dbReference>
<dbReference type="PROSITE" id="PS00518">
    <property type="entry name" value="ZF_RING_1"/>
    <property type="match status" value="1"/>
</dbReference>
<dbReference type="SMART" id="SM00336">
    <property type="entry name" value="BBOX"/>
    <property type="match status" value="2"/>
</dbReference>
<dbReference type="STRING" id="7217.B3LW82"/>
<dbReference type="PROSITE" id="PS50089">
    <property type="entry name" value="ZF_RING_2"/>
    <property type="match status" value="1"/>
</dbReference>
<dbReference type="EMBL" id="CH902617">
    <property type="protein sequence ID" value="EDV42660.2"/>
    <property type="molecule type" value="Genomic_DNA"/>
</dbReference>
<dbReference type="HOGENOM" id="CLU_244339_0_0_1"/>
<dbReference type="PANTHER" id="PTHR16442">
    <property type="entry name" value="RING FINGER PROTEIN 17"/>
    <property type="match status" value="1"/>
</dbReference>
<dbReference type="GO" id="GO:0008270">
    <property type="term" value="F:zinc ion binding"/>
    <property type="evidence" value="ECO:0007669"/>
    <property type="project" value="UniProtKB-KW"/>
</dbReference>
<keyword evidence="2 4" id="KW-0863">Zinc-finger</keyword>
<feature type="region of interest" description="Disordered" evidence="5">
    <location>
        <begin position="481"/>
        <end position="501"/>
    </location>
</feature>
<evidence type="ECO:0000256" key="1">
    <source>
        <dbReference type="ARBA" id="ARBA00022723"/>
    </source>
</evidence>
<dbReference type="InParanoid" id="B3LW82"/>
<feature type="domain" description="Tudor" evidence="8">
    <location>
        <begin position="1346"/>
        <end position="1406"/>
    </location>
</feature>
<dbReference type="InterPro" id="IPR001841">
    <property type="entry name" value="Znf_RING"/>
</dbReference>
<keyword evidence="10" id="KW-1185">Reference proteome</keyword>
<dbReference type="InterPro" id="IPR017907">
    <property type="entry name" value="Znf_RING_CS"/>
</dbReference>
<dbReference type="FunFam" id="2.30.30.140:FF:000018">
    <property type="entry name" value="Serine/threonine-protein kinase 31"/>
    <property type="match status" value="1"/>
</dbReference>
<evidence type="ECO:0000259" key="6">
    <source>
        <dbReference type="PROSITE" id="PS50089"/>
    </source>
</evidence>
<protein>
    <recommendedName>
        <fullName evidence="11">RING finger protein 17</fullName>
    </recommendedName>
</protein>
<keyword evidence="1" id="KW-0479">Metal-binding</keyword>
<dbReference type="CDD" id="cd19757">
    <property type="entry name" value="Bbox1"/>
    <property type="match status" value="1"/>
</dbReference>
<evidence type="ECO:0000256" key="4">
    <source>
        <dbReference type="PROSITE-ProRule" id="PRU00024"/>
    </source>
</evidence>
<name>B3LW82_DROAN</name>
<dbReference type="Gene3D" id="3.30.160.60">
    <property type="entry name" value="Classic Zinc Finger"/>
    <property type="match status" value="1"/>
</dbReference>
<evidence type="ECO:0000259" key="7">
    <source>
        <dbReference type="PROSITE" id="PS50119"/>
    </source>
</evidence>
<feature type="domain" description="RING-type" evidence="6">
    <location>
        <begin position="25"/>
        <end position="72"/>
    </location>
</feature>
<feature type="compositionally biased region" description="Polar residues" evidence="5">
    <location>
        <begin position="492"/>
        <end position="501"/>
    </location>
</feature>
<dbReference type="PROSITE" id="PS50119">
    <property type="entry name" value="ZF_BBOX"/>
    <property type="match status" value="1"/>
</dbReference>
<proteinExistence type="predicted"/>